<name>A0AAU0USV9_9FIRM</name>
<dbReference type="PANTHER" id="PTHR11236:SF9">
    <property type="entry name" value="ANTHRANILATE SYNTHASE COMPONENT 1"/>
    <property type="match status" value="1"/>
</dbReference>
<dbReference type="InterPro" id="IPR015890">
    <property type="entry name" value="Chorismate_C"/>
</dbReference>
<dbReference type="Gene3D" id="3.60.120.10">
    <property type="entry name" value="Anthranilate synthase"/>
    <property type="match status" value="1"/>
</dbReference>
<dbReference type="EMBL" id="CP121694">
    <property type="protein sequence ID" value="WRO23347.1"/>
    <property type="molecule type" value="Genomic_DNA"/>
</dbReference>
<dbReference type="AlphaFoldDB" id="A0AAU0USV9"/>
<organism evidence="5 6">
    <name type="scientific">Metallumcola ferriviriculae</name>
    <dbReference type="NCBI Taxonomy" id="3039180"/>
    <lineage>
        <taxon>Bacteria</taxon>
        <taxon>Bacillati</taxon>
        <taxon>Bacillota</taxon>
        <taxon>Clostridia</taxon>
        <taxon>Neomoorellales</taxon>
        <taxon>Desulfitibacteraceae</taxon>
        <taxon>Metallumcola</taxon>
    </lineage>
</organism>
<dbReference type="SUPFAM" id="SSF56322">
    <property type="entry name" value="ADC synthase"/>
    <property type="match status" value="1"/>
</dbReference>
<evidence type="ECO:0000256" key="2">
    <source>
        <dbReference type="ARBA" id="ARBA00022679"/>
    </source>
</evidence>
<dbReference type="RefSeq" id="WP_366922731.1">
    <property type="nucleotide sequence ID" value="NZ_CP121694.1"/>
</dbReference>
<dbReference type="InterPro" id="IPR005801">
    <property type="entry name" value="ADC_synthase"/>
</dbReference>
<keyword evidence="6" id="KW-1185">Reference proteome</keyword>
<evidence type="ECO:0000259" key="3">
    <source>
        <dbReference type="Pfam" id="PF00425"/>
    </source>
</evidence>
<dbReference type="GO" id="GO:0046820">
    <property type="term" value="F:4-amino-4-deoxychorismate synthase activity"/>
    <property type="evidence" value="ECO:0007669"/>
    <property type="project" value="UniProtKB-EC"/>
</dbReference>
<dbReference type="KEGG" id="dbc:MFMK1_003206"/>
<dbReference type="EC" id="2.6.1.85" evidence="1"/>
<dbReference type="PANTHER" id="PTHR11236">
    <property type="entry name" value="AMINOBENZOATE/ANTHRANILATE SYNTHASE"/>
    <property type="match status" value="1"/>
</dbReference>
<feature type="domain" description="Anthranilate synthase component I N-terminal" evidence="4">
    <location>
        <begin position="14"/>
        <end position="147"/>
    </location>
</feature>
<dbReference type="InterPro" id="IPR019999">
    <property type="entry name" value="Anth_synth_I-like"/>
</dbReference>
<dbReference type="Pfam" id="PF00425">
    <property type="entry name" value="Chorismate_bind"/>
    <property type="match status" value="1"/>
</dbReference>
<evidence type="ECO:0000313" key="6">
    <source>
        <dbReference type="Proteomes" id="UP001329915"/>
    </source>
</evidence>
<dbReference type="InterPro" id="IPR006805">
    <property type="entry name" value="Anth_synth_I_N"/>
</dbReference>
<sequence length="466" mass="52111">MARLPLVKRMAYQDPLELMAKLCGKDKFLLHSGLVTEEIGRYSFLGCDPFLVLQAKDEKVTITEGNSEKLIEGNPIRELRKILQRFYRPLTAAVPFTGGAVGYFAYDLGWLFEELPHATDDDLKLPDFYLPFYDRVIVVDHFKKETLVFSHGFPLTDGEGESRAEMRIDELLKMLRSEHPSLEQITNEIAAGDLSSNFTRDQYLNMVRQGKEYIAAGDIFQVNLSQRLQVPLYISPWQLYLRLAKLNPAPFAAFLDFQPAAVVSASPERFMRLQGDRVETRPIKGTRPRGCNPIEDERLREELINSAKDRAELVMIVDLARNDLGRVCRVGTVKVPRVFRLEEYATVFHLVSTVEGTLSPALDICDLITASFPGGSITGAPKIRAMEIIEELEPTKRGIYTGSIGYIDFSGDADSNIVIRTFVIKNGTAYFQVGGGIVADSSPEAEYQETLDKAKALLDSLGKIGG</sequence>
<dbReference type="GO" id="GO:0000162">
    <property type="term" value="P:L-tryptophan biosynthetic process"/>
    <property type="evidence" value="ECO:0007669"/>
    <property type="project" value="TreeGrafter"/>
</dbReference>
<dbReference type="PRINTS" id="PR00095">
    <property type="entry name" value="ANTSNTHASEI"/>
</dbReference>
<dbReference type="Proteomes" id="UP001329915">
    <property type="component" value="Chromosome"/>
</dbReference>
<evidence type="ECO:0000313" key="5">
    <source>
        <dbReference type="EMBL" id="WRO23347.1"/>
    </source>
</evidence>
<evidence type="ECO:0000256" key="1">
    <source>
        <dbReference type="ARBA" id="ARBA00013139"/>
    </source>
</evidence>
<dbReference type="InterPro" id="IPR005802">
    <property type="entry name" value="ADC_synth_comp_1"/>
</dbReference>
<protein>
    <recommendedName>
        <fullName evidence="1">aminodeoxychorismate synthase</fullName>
        <ecNumber evidence="1">2.6.1.85</ecNumber>
    </recommendedName>
</protein>
<dbReference type="NCBIfam" id="TIGR00553">
    <property type="entry name" value="pabB"/>
    <property type="match status" value="1"/>
</dbReference>
<dbReference type="GO" id="GO:0009396">
    <property type="term" value="P:folic acid-containing compound biosynthetic process"/>
    <property type="evidence" value="ECO:0007669"/>
    <property type="project" value="InterPro"/>
</dbReference>
<feature type="domain" description="Chorismate-utilising enzyme C-terminal" evidence="3">
    <location>
        <begin position="200"/>
        <end position="453"/>
    </location>
</feature>
<proteinExistence type="predicted"/>
<reference evidence="5 6" key="1">
    <citation type="submission" date="2023-04" db="EMBL/GenBank/DDBJ databases">
        <authorList>
            <person name="Hsu D."/>
        </authorList>
    </citation>
    <scope>NUCLEOTIDE SEQUENCE [LARGE SCALE GENOMIC DNA]</scope>
    <source>
        <strain evidence="5 6">MK1</strain>
    </source>
</reference>
<keyword evidence="2 5" id="KW-0808">Transferase</keyword>
<dbReference type="Pfam" id="PF04715">
    <property type="entry name" value="Anth_synt_I_N"/>
    <property type="match status" value="1"/>
</dbReference>
<gene>
    <name evidence="5" type="primary">pabB</name>
    <name evidence="5" type="ORF">MFMK1_003206</name>
</gene>
<accession>A0AAU0USV9</accession>
<evidence type="ECO:0000259" key="4">
    <source>
        <dbReference type="Pfam" id="PF04715"/>
    </source>
</evidence>
<keyword evidence="5" id="KW-0032">Aminotransferase</keyword>